<protein>
    <submittedName>
        <fullName evidence="7">Plastoglobulin-1, chloroplastic</fullName>
    </submittedName>
</protein>
<dbReference type="GO" id="GO:0010287">
    <property type="term" value="C:plastoglobule"/>
    <property type="evidence" value="ECO:0007669"/>
    <property type="project" value="EnsemblPlants"/>
</dbReference>
<dbReference type="GO" id="GO:0010117">
    <property type="term" value="P:photoprotection"/>
    <property type="evidence" value="ECO:0007669"/>
    <property type="project" value="EnsemblPlants"/>
</dbReference>
<dbReference type="InParanoid" id="A0A6I9TET1"/>
<dbReference type="KEGG" id="sind:105165144"/>
<evidence type="ECO:0000256" key="4">
    <source>
        <dbReference type="SAM" id="MobiDB-lite"/>
    </source>
</evidence>
<reference evidence="7" key="1">
    <citation type="submission" date="2025-08" db="UniProtKB">
        <authorList>
            <consortium name="RefSeq"/>
        </authorList>
    </citation>
    <scope>IDENTIFICATION</scope>
</reference>
<sequence>MSLLLNPNPSSALLSHKSPKLSPKSLKPLSLTFSRNPKFVNLSVRSSSSFNDPADPPSKPDTSSEADSEKPAFVDEWGEKSEPEPEPTSKFSGSDPPKNEDEWGGSEVDLGNGSPVADVGVNVGVKEDGDGKLWELKRALVDTVYGSDLGFRASAEVRAEAFELVSQLEAANPTPAPTENPELLDGNWVLVYTAFSELLPLLAVGSIPLVKVEKIGQSIDTSSLTIENSITLSSPVSTLSFSASASFEVRSPTRIQVEFKEGTFKPPEIKSSIDLPESINVFGQNINLSSIQQSLSPLQNAVEGIARTISGQPPLKIPIPGERTKSWLLITYLDKDLRISRGDGGLFVLVKEGSALLDY</sequence>
<dbReference type="OrthoDB" id="498392at2759"/>
<dbReference type="RefSeq" id="XP_011082345.1">
    <property type="nucleotide sequence ID" value="XM_011084043.2"/>
</dbReference>
<keyword evidence="3" id="KW-0809">Transit peptide</keyword>
<name>A0A6I9TET1_SESIN</name>
<proteinExistence type="predicted"/>
<dbReference type="Pfam" id="PF04755">
    <property type="entry name" value="PAP_fibrillin"/>
    <property type="match status" value="1"/>
</dbReference>
<evidence type="ECO:0000256" key="3">
    <source>
        <dbReference type="ARBA" id="ARBA00022946"/>
    </source>
</evidence>
<evidence type="ECO:0000256" key="2">
    <source>
        <dbReference type="ARBA" id="ARBA00022640"/>
    </source>
</evidence>
<dbReference type="AlphaFoldDB" id="A0A6I9TET1"/>
<accession>A0A6I9TET1</accession>
<dbReference type="InterPro" id="IPR039633">
    <property type="entry name" value="PAP"/>
</dbReference>
<dbReference type="PANTHER" id="PTHR31906">
    <property type="entry name" value="PLASTID-LIPID-ASSOCIATED PROTEIN 4, CHLOROPLASTIC-RELATED"/>
    <property type="match status" value="1"/>
</dbReference>
<dbReference type="Gramene" id="SIN_1012682.t">
    <property type="protein sequence ID" value="SIN_1012682.t"/>
    <property type="gene ID" value="SIN_1012682"/>
</dbReference>
<comment type="subcellular location">
    <subcellularLocation>
        <location evidence="1">Plastid</location>
    </subcellularLocation>
</comment>
<feature type="region of interest" description="Disordered" evidence="4">
    <location>
        <begin position="44"/>
        <end position="121"/>
    </location>
</feature>
<feature type="region of interest" description="Disordered" evidence="4">
    <location>
        <begin position="1"/>
        <end position="30"/>
    </location>
</feature>
<dbReference type="GeneID" id="105165144"/>
<feature type="compositionally biased region" description="Basic and acidic residues" evidence="4">
    <location>
        <begin position="67"/>
        <end position="83"/>
    </location>
</feature>
<evidence type="ECO:0000256" key="1">
    <source>
        <dbReference type="ARBA" id="ARBA00004474"/>
    </source>
</evidence>
<feature type="domain" description="Plastid lipid-associated protein/fibrillin conserved" evidence="5">
    <location>
        <begin position="135"/>
        <end position="349"/>
    </location>
</feature>
<dbReference type="InterPro" id="IPR006843">
    <property type="entry name" value="PAP/fibrillin_dom"/>
</dbReference>
<evidence type="ECO:0000313" key="6">
    <source>
        <dbReference type="Proteomes" id="UP000504604"/>
    </source>
</evidence>
<evidence type="ECO:0000313" key="7">
    <source>
        <dbReference type="RefSeq" id="XP_011082345.1"/>
    </source>
</evidence>
<dbReference type="GO" id="GO:0009753">
    <property type="term" value="P:response to jasmonic acid"/>
    <property type="evidence" value="ECO:0007669"/>
    <property type="project" value="EnsemblPlants"/>
</dbReference>
<gene>
    <name evidence="7" type="primary">LOC105165144</name>
</gene>
<evidence type="ECO:0000259" key="5">
    <source>
        <dbReference type="Pfam" id="PF04755"/>
    </source>
</evidence>
<keyword evidence="2" id="KW-0934">Plastid</keyword>
<dbReference type="Proteomes" id="UP000504604">
    <property type="component" value="Linkage group LG6"/>
</dbReference>
<keyword evidence="6" id="KW-1185">Reference proteome</keyword>
<dbReference type="FunCoup" id="A0A6I9TET1">
    <property type="interactions" value="1376"/>
</dbReference>
<organism evidence="6 7">
    <name type="scientific">Sesamum indicum</name>
    <name type="common">Oriental sesame</name>
    <name type="synonym">Sesamum orientale</name>
    <dbReference type="NCBI Taxonomy" id="4182"/>
    <lineage>
        <taxon>Eukaryota</taxon>
        <taxon>Viridiplantae</taxon>
        <taxon>Streptophyta</taxon>
        <taxon>Embryophyta</taxon>
        <taxon>Tracheophyta</taxon>
        <taxon>Spermatophyta</taxon>
        <taxon>Magnoliopsida</taxon>
        <taxon>eudicotyledons</taxon>
        <taxon>Gunneridae</taxon>
        <taxon>Pentapetalae</taxon>
        <taxon>asterids</taxon>
        <taxon>lamiids</taxon>
        <taxon>Lamiales</taxon>
        <taxon>Pedaliaceae</taxon>
        <taxon>Sesamum</taxon>
    </lineage>
</organism>